<dbReference type="GO" id="GO:0000977">
    <property type="term" value="F:RNA polymerase II transcription regulatory region sequence-specific DNA binding"/>
    <property type="evidence" value="ECO:0007669"/>
    <property type="project" value="TreeGrafter"/>
</dbReference>
<comment type="caution">
    <text evidence="11">The sequence shown here is derived from an EMBL/GenBank/DDBJ whole genome shotgun (WGS) entry which is preliminary data.</text>
</comment>
<feature type="domain" description="C2H2-type" evidence="9">
    <location>
        <begin position="985"/>
        <end position="1013"/>
    </location>
</feature>
<evidence type="ECO:0008006" key="13">
    <source>
        <dbReference type="Google" id="ProtNLM"/>
    </source>
</evidence>
<dbReference type="GO" id="GO:0008757">
    <property type="term" value="F:S-adenosylmethionine-dependent methyltransferase activity"/>
    <property type="evidence" value="ECO:0007669"/>
    <property type="project" value="UniProtKB-ARBA"/>
</dbReference>
<evidence type="ECO:0000256" key="6">
    <source>
        <dbReference type="ARBA" id="ARBA00023242"/>
    </source>
</evidence>
<gene>
    <name evidence="11" type="ORF">RN001_012653</name>
</gene>
<dbReference type="PROSITE" id="PS50157">
    <property type="entry name" value="ZINC_FINGER_C2H2_2"/>
    <property type="match status" value="11"/>
</dbReference>
<dbReference type="EMBL" id="JARPUR010000005">
    <property type="protein sequence ID" value="KAK4876231.1"/>
    <property type="molecule type" value="Genomic_DNA"/>
</dbReference>
<feature type="domain" description="C2H2-type" evidence="9">
    <location>
        <begin position="871"/>
        <end position="899"/>
    </location>
</feature>
<feature type="region of interest" description="Disordered" evidence="8">
    <location>
        <begin position="100"/>
        <end position="136"/>
    </location>
</feature>
<dbReference type="InterPro" id="IPR013087">
    <property type="entry name" value="Znf_C2H2_type"/>
</dbReference>
<evidence type="ECO:0000259" key="10">
    <source>
        <dbReference type="PROSITE" id="PS50280"/>
    </source>
</evidence>
<feature type="domain" description="C2H2-type" evidence="9">
    <location>
        <begin position="784"/>
        <end position="811"/>
    </location>
</feature>
<dbReference type="PROSITE" id="PS50280">
    <property type="entry name" value="SET"/>
    <property type="match status" value="1"/>
</dbReference>
<feature type="domain" description="C2H2-type" evidence="9">
    <location>
        <begin position="1091"/>
        <end position="1115"/>
    </location>
</feature>
<dbReference type="Pfam" id="PF21549">
    <property type="entry name" value="PRDM2_PR"/>
    <property type="match status" value="1"/>
</dbReference>
<dbReference type="PROSITE" id="PS00028">
    <property type="entry name" value="ZINC_FINGER_C2H2_1"/>
    <property type="match status" value="10"/>
</dbReference>
<reference evidence="12" key="1">
    <citation type="submission" date="2023-01" db="EMBL/GenBank/DDBJ databases">
        <title>Key to firefly adult light organ development and bioluminescence: homeobox transcription factors regulate luciferase expression and transportation to peroxisome.</title>
        <authorList>
            <person name="Fu X."/>
        </authorList>
    </citation>
    <scope>NUCLEOTIDE SEQUENCE [LARGE SCALE GENOMIC DNA]</scope>
</reference>
<dbReference type="Pfam" id="PF00096">
    <property type="entry name" value="zf-C2H2"/>
    <property type="match status" value="2"/>
</dbReference>
<feature type="compositionally biased region" description="Basic residues" evidence="8">
    <location>
        <begin position="100"/>
        <end position="110"/>
    </location>
</feature>
<dbReference type="InterPro" id="IPR046341">
    <property type="entry name" value="SET_dom_sf"/>
</dbReference>
<evidence type="ECO:0000256" key="8">
    <source>
        <dbReference type="SAM" id="MobiDB-lite"/>
    </source>
</evidence>
<keyword evidence="5" id="KW-0862">Zinc</keyword>
<keyword evidence="4 7" id="KW-0863">Zinc-finger</keyword>
<dbReference type="InterPro" id="IPR001214">
    <property type="entry name" value="SET_dom"/>
</dbReference>
<feature type="domain" description="C2H2-type" evidence="9">
    <location>
        <begin position="721"/>
        <end position="743"/>
    </location>
</feature>
<keyword evidence="3" id="KW-0677">Repeat</keyword>
<dbReference type="GO" id="GO:0005634">
    <property type="term" value="C:nucleus"/>
    <property type="evidence" value="ECO:0007669"/>
    <property type="project" value="UniProtKB-SubCell"/>
</dbReference>
<sequence length="1212" mass="139456">MLIQRPPTPAEFELSQQTQILVQQNQLKTENEINLWNAWQQSLATIETLKGNLNLLMQRVNSLEKPVAVPNVEQGIENKTEYHTDEEELARETEWIVQRSKKNKSKKRKVSGTPETSPQASTSNQTDNMVKEKKVPLPPPVNLVNVKEYQTVHEILESATIAYKYNDKIRLTLTNMDSRIVVSPEASNSLALANLTPSWTQSQTAPSNSTYLFIAVEYVKDTNEYKLTSDTDFSNRETPTCSDFQQHVSPLDPNMSSAARYSPSSTPDADIRYNNSVVVPQLITSSGDNRQYLNNLTQPHPSLSHIPPIINSDANVLKQVTNRYLLNQNSTTNISNPGVLQLVPDRNAEQEVELLITDQATGISYNVSAQEYLVERCLADEQQLLEALTPGPLLDTDLLALDESTLKSQLPDIVENVDSQALNTIVNQSLSHLEIKIEEFEDKDLQNQDNLRRSQRQIELKGVEKEDLFLNQVRTISDKPVETRARATLPAPYLAIIKQSNGEYGVFARKVIPKQTQFGPLEGLLIVNNRKSDDAEFQLLVEYETGSTHRLDVSDENVSNWMCFVRAAKTYMEQNLVVFQQGNALYYTSTVNIWPKQELLVGYSSAYAKKHCLSLLQPPTIKENEWPCYECDKQFSSCLELQKHLDAHDEIKTDKNMKLKKKVLKNRRKKLKKKYQKRVLECKSCKEVFANAEYTLLKKHLLNHGISSTLHFEEKFNVLNYNCQKCDMNFDSEALLKVHKLQHRISSEEMLKICLDCNREFVSNDELNQHTCKRNDKSQTKNGCKCPLCYKIFASLDRIQKHMLVHGSEESKPLKCETCNKRFLNNSALACHLKTHSVDKKIFECPMCKESFDHVLQLKVHVPRHCIDGKYTCPHCKKVFKEYSIIRKHIRAFHCERKHNCPHCTKPFPTLDKLRMHLLRHSDHREFLCADCGKQFKRKDKLKEHTKRMHSEERENTVPKSSKIAMQNKKFTPKVQPTDYHRFIYKCHACLVGFKRRGMLVNHLAKRHPDISPDSVPELNLPILRTTRDYYCQYCDKIYKSSSKRKAHILKNHPGQALPMSNRRQGSFPEVAGLPNPTFSQTVGSITTHPQGCQWCHKQYASKAKLLQHQRKKHSEFLEERNKKNITEQDNHNMEQVINESFNREFKVSDEELLSEVVALNGNREDEQYYHIISVPPNESINFGHGTTELNHVSDSRLYRLLTTGNGLLPPR</sequence>
<feature type="domain" description="C2H2-type" evidence="9">
    <location>
        <begin position="843"/>
        <end position="865"/>
    </location>
</feature>
<feature type="domain" description="C2H2-type" evidence="9">
    <location>
        <begin position="927"/>
        <end position="955"/>
    </location>
</feature>
<dbReference type="SUPFAM" id="SSF57667">
    <property type="entry name" value="beta-beta-alpha zinc fingers"/>
    <property type="match status" value="3"/>
</dbReference>
<dbReference type="Gene3D" id="3.30.160.60">
    <property type="entry name" value="Classic Zinc Finger"/>
    <property type="match status" value="6"/>
</dbReference>
<protein>
    <recommendedName>
        <fullName evidence="13">PR domain zinc finger protein 10</fullName>
    </recommendedName>
</protein>
<feature type="domain" description="C2H2-type" evidence="9">
    <location>
        <begin position="1030"/>
        <end position="1058"/>
    </location>
</feature>
<dbReference type="PANTHER" id="PTHR24381">
    <property type="entry name" value="ZINC FINGER PROTEIN"/>
    <property type="match status" value="1"/>
</dbReference>
<proteinExistence type="predicted"/>
<feature type="domain" description="C2H2-type" evidence="9">
    <location>
        <begin position="899"/>
        <end position="926"/>
    </location>
</feature>
<feature type="domain" description="C2H2-type" evidence="9">
    <location>
        <begin position="814"/>
        <end position="841"/>
    </location>
</feature>
<dbReference type="Proteomes" id="UP001353858">
    <property type="component" value="Unassembled WGS sequence"/>
</dbReference>
<dbReference type="GO" id="GO:0000981">
    <property type="term" value="F:DNA-binding transcription factor activity, RNA polymerase II-specific"/>
    <property type="evidence" value="ECO:0007669"/>
    <property type="project" value="TreeGrafter"/>
</dbReference>
<name>A0AAN7P7Q9_9COLE</name>
<evidence type="ECO:0000256" key="2">
    <source>
        <dbReference type="ARBA" id="ARBA00022723"/>
    </source>
</evidence>
<dbReference type="Gene3D" id="2.170.270.10">
    <property type="entry name" value="SET domain"/>
    <property type="match status" value="1"/>
</dbReference>
<accession>A0AAN7P7Q9</accession>
<evidence type="ECO:0000256" key="7">
    <source>
        <dbReference type="PROSITE-ProRule" id="PRU00042"/>
    </source>
</evidence>
<evidence type="ECO:0000256" key="3">
    <source>
        <dbReference type="ARBA" id="ARBA00022737"/>
    </source>
</evidence>
<dbReference type="InterPro" id="IPR036236">
    <property type="entry name" value="Znf_C2H2_sf"/>
</dbReference>
<evidence type="ECO:0000256" key="5">
    <source>
        <dbReference type="ARBA" id="ARBA00022833"/>
    </source>
</evidence>
<keyword evidence="6" id="KW-0539">Nucleus</keyword>
<keyword evidence="2" id="KW-0479">Metal-binding</keyword>
<feature type="compositionally biased region" description="Polar residues" evidence="8">
    <location>
        <begin position="113"/>
        <end position="128"/>
    </location>
</feature>
<dbReference type="GO" id="GO:0008276">
    <property type="term" value="F:protein methyltransferase activity"/>
    <property type="evidence" value="ECO:0007669"/>
    <property type="project" value="UniProtKB-ARBA"/>
</dbReference>
<dbReference type="PANTHER" id="PTHR24381:SF393">
    <property type="entry name" value="CHROMATIN-LINKED ADAPTOR FOR MSL PROTEINS, ISOFORM B"/>
    <property type="match status" value="1"/>
</dbReference>
<dbReference type="SMART" id="SM00355">
    <property type="entry name" value="ZnF_C2H2"/>
    <property type="match status" value="12"/>
</dbReference>
<dbReference type="GO" id="GO:0008270">
    <property type="term" value="F:zinc ion binding"/>
    <property type="evidence" value="ECO:0007669"/>
    <property type="project" value="UniProtKB-KW"/>
</dbReference>
<evidence type="ECO:0000259" key="9">
    <source>
        <dbReference type="PROSITE" id="PS50157"/>
    </source>
</evidence>
<dbReference type="FunFam" id="3.30.160.60:FF:001316">
    <property type="entry name" value="PR domain zinc finger protein 10"/>
    <property type="match status" value="1"/>
</dbReference>
<comment type="subcellular location">
    <subcellularLocation>
        <location evidence="1">Nucleus</location>
    </subcellularLocation>
</comment>
<feature type="region of interest" description="Disordered" evidence="8">
    <location>
        <begin position="246"/>
        <end position="268"/>
    </location>
</feature>
<evidence type="ECO:0000313" key="12">
    <source>
        <dbReference type="Proteomes" id="UP001353858"/>
    </source>
</evidence>
<organism evidence="11 12">
    <name type="scientific">Aquatica leii</name>
    <dbReference type="NCBI Taxonomy" id="1421715"/>
    <lineage>
        <taxon>Eukaryota</taxon>
        <taxon>Metazoa</taxon>
        <taxon>Ecdysozoa</taxon>
        <taxon>Arthropoda</taxon>
        <taxon>Hexapoda</taxon>
        <taxon>Insecta</taxon>
        <taxon>Pterygota</taxon>
        <taxon>Neoptera</taxon>
        <taxon>Endopterygota</taxon>
        <taxon>Coleoptera</taxon>
        <taxon>Polyphaga</taxon>
        <taxon>Elateriformia</taxon>
        <taxon>Elateroidea</taxon>
        <taxon>Lampyridae</taxon>
        <taxon>Luciolinae</taxon>
        <taxon>Aquatica</taxon>
    </lineage>
</organism>
<evidence type="ECO:0000313" key="11">
    <source>
        <dbReference type="EMBL" id="KAK4876231.1"/>
    </source>
</evidence>
<keyword evidence="12" id="KW-1185">Reference proteome</keyword>
<evidence type="ECO:0000256" key="1">
    <source>
        <dbReference type="ARBA" id="ARBA00004123"/>
    </source>
</evidence>
<evidence type="ECO:0000256" key="4">
    <source>
        <dbReference type="ARBA" id="ARBA00022771"/>
    </source>
</evidence>
<feature type="domain" description="SET" evidence="10">
    <location>
        <begin position="479"/>
        <end position="604"/>
    </location>
</feature>
<dbReference type="GO" id="GO:0008170">
    <property type="term" value="F:N-methyltransferase activity"/>
    <property type="evidence" value="ECO:0007669"/>
    <property type="project" value="UniProtKB-ARBA"/>
</dbReference>
<dbReference type="AlphaFoldDB" id="A0AAN7P7Q9"/>
<feature type="domain" description="C2H2-type" evidence="9">
    <location>
        <begin position="626"/>
        <end position="653"/>
    </location>
</feature>